<dbReference type="AlphaFoldDB" id="A0A6P1C347"/>
<dbReference type="Proteomes" id="UP000471190">
    <property type="component" value="Unassembled WGS sequence"/>
</dbReference>
<keyword evidence="4" id="KW-1185">Reference proteome</keyword>
<protein>
    <submittedName>
        <fullName evidence="2">Uncharacterized protein</fullName>
    </submittedName>
</protein>
<reference evidence="2 3" key="1">
    <citation type="submission" date="2020-02" db="EMBL/GenBank/DDBJ databases">
        <title>Draft genome sequence of Rhizobium tropici.</title>
        <authorList>
            <person name="Khayi S."/>
            <person name="Jemo M."/>
        </authorList>
    </citation>
    <scope>NUCLEOTIDE SEQUENCE [LARGE SCALE GENOMIC DNA]</scope>
    <source>
        <strain evidence="2 3">A12</strain>
    </source>
</reference>
<evidence type="ECO:0000313" key="2">
    <source>
        <dbReference type="EMBL" id="NEV09364.1"/>
    </source>
</evidence>
<sequence>MGESTDAVAKMAPAATEVKSFPVIVNLPFILMGMLRHTRMLTSASGTFAMPAVIGPVLEAMAQGGFGSVKSCRKLRRAARKQKEYVGKSIANAAKDNQKDYQDRRKRSSSDFILLGGRTCLAPRMTRQNKTAFSLIG</sequence>
<reference evidence="1 4" key="2">
    <citation type="submission" date="2020-08" db="EMBL/GenBank/DDBJ databases">
        <title>Genomic Encyclopedia of Type Strains, Phase IV (KMG-V): Genome sequencing to study the core and pangenomes of soil and plant-associated prokaryotes.</title>
        <authorList>
            <person name="Whitman W."/>
        </authorList>
    </citation>
    <scope>NUCLEOTIDE SEQUENCE [LARGE SCALE GENOMIC DNA]</scope>
    <source>
        <strain evidence="1 4">SEMIA 4059</strain>
    </source>
</reference>
<evidence type="ECO:0000313" key="4">
    <source>
        <dbReference type="Proteomes" id="UP000526625"/>
    </source>
</evidence>
<gene>
    <name evidence="1" type="ORF">GGD45_000533</name>
    <name evidence="2" type="ORF">GXW80_00035</name>
</gene>
<dbReference type="RefSeq" id="WP_162531104.1">
    <property type="nucleotide sequence ID" value="NZ_JAADZA010000001.1"/>
</dbReference>
<evidence type="ECO:0000313" key="1">
    <source>
        <dbReference type="EMBL" id="MBB6490149.1"/>
    </source>
</evidence>
<dbReference type="EMBL" id="JAADZA010000001">
    <property type="protein sequence ID" value="NEV09364.1"/>
    <property type="molecule type" value="Genomic_DNA"/>
</dbReference>
<dbReference type="EMBL" id="JACHBF010000001">
    <property type="protein sequence ID" value="MBB6490149.1"/>
    <property type="molecule type" value="Genomic_DNA"/>
</dbReference>
<proteinExistence type="predicted"/>
<organism evidence="2 3">
    <name type="scientific">Rhizobium tropici</name>
    <dbReference type="NCBI Taxonomy" id="398"/>
    <lineage>
        <taxon>Bacteria</taxon>
        <taxon>Pseudomonadati</taxon>
        <taxon>Pseudomonadota</taxon>
        <taxon>Alphaproteobacteria</taxon>
        <taxon>Hyphomicrobiales</taxon>
        <taxon>Rhizobiaceae</taxon>
        <taxon>Rhizobium/Agrobacterium group</taxon>
        <taxon>Rhizobium</taxon>
    </lineage>
</organism>
<accession>A0A6P1C347</accession>
<name>A0A6P1C347_RHITR</name>
<comment type="caution">
    <text evidence="2">The sequence shown here is derived from an EMBL/GenBank/DDBJ whole genome shotgun (WGS) entry which is preliminary data.</text>
</comment>
<dbReference type="Proteomes" id="UP000526625">
    <property type="component" value="Unassembled WGS sequence"/>
</dbReference>
<evidence type="ECO:0000313" key="3">
    <source>
        <dbReference type="Proteomes" id="UP000471190"/>
    </source>
</evidence>